<dbReference type="PIRSF" id="PIRSF001604">
    <property type="entry name" value="LigA"/>
    <property type="match status" value="1"/>
</dbReference>
<evidence type="ECO:0000256" key="4">
    <source>
        <dbReference type="ARBA" id="ARBA00022723"/>
    </source>
</evidence>
<dbReference type="Gene3D" id="2.40.50.140">
    <property type="entry name" value="Nucleic acid-binding proteins"/>
    <property type="match status" value="1"/>
</dbReference>
<evidence type="ECO:0000256" key="5">
    <source>
        <dbReference type="ARBA" id="ARBA00022833"/>
    </source>
</evidence>
<comment type="catalytic activity">
    <reaction evidence="7">
        <text>NAD(+) + (deoxyribonucleotide)n-3'-hydroxyl + 5'-phospho-(deoxyribonucleotide)m = (deoxyribonucleotide)n+m + AMP + beta-nicotinamide D-nucleotide.</text>
        <dbReference type="EC" id="6.5.1.2"/>
    </reaction>
</comment>
<organism evidence="9">
    <name type="scientific">marine sediment metagenome</name>
    <dbReference type="NCBI Taxonomy" id="412755"/>
    <lineage>
        <taxon>unclassified sequences</taxon>
        <taxon>metagenomes</taxon>
        <taxon>ecological metagenomes</taxon>
    </lineage>
</organism>
<dbReference type="Pfam" id="PF03120">
    <property type="entry name" value="OB_DNA_ligase"/>
    <property type="match status" value="1"/>
</dbReference>
<dbReference type="GO" id="GO:0003911">
    <property type="term" value="F:DNA ligase (NAD+) activity"/>
    <property type="evidence" value="ECO:0007669"/>
    <property type="project" value="UniProtKB-EC"/>
</dbReference>
<evidence type="ECO:0000256" key="2">
    <source>
        <dbReference type="ARBA" id="ARBA00022598"/>
    </source>
</evidence>
<evidence type="ECO:0000259" key="8">
    <source>
        <dbReference type="PROSITE" id="PS50172"/>
    </source>
</evidence>
<reference evidence="9" key="1">
    <citation type="journal article" date="2015" name="Nature">
        <title>Complex archaea that bridge the gap between prokaryotes and eukaryotes.</title>
        <authorList>
            <person name="Spang A."/>
            <person name="Saw J.H."/>
            <person name="Jorgensen S.L."/>
            <person name="Zaremba-Niedzwiedzka K."/>
            <person name="Martijn J."/>
            <person name="Lind A.E."/>
            <person name="van Eijk R."/>
            <person name="Schleper C."/>
            <person name="Guy L."/>
            <person name="Ettema T.J."/>
        </authorList>
    </citation>
    <scope>NUCLEOTIDE SEQUENCE</scope>
</reference>
<dbReference type="InterPro" id="IPR013840">
    <property type="entry name" value="DNAligase_N"/>
</dbReference>
<keyword evidence="6" id="KW-0520">NAD</keyword>
<dbReference type="CDD" id="cd17748">
    <property type="entry name" value="BRCT_DNA_ligase_like"/>
    <property type="match status" value="1"/>
</dbReference>
<dbReference type="EC" id="6.5.1.2" evidence="1"/>
<dbReference type="HAMAP" id="MF_01588">
    <property type="entry name" value="DNA_ligase_A"/>
    <property type="match status" value="1"/>
</dbReference>
<keyword evidence="5" id="KW-0862">Zinc</keyword>
<sequence>MTIKSIEKAILHHQNLYDKGKPEISDKQFDILVANLQRRSPGSPVLDQLGKPLRTEKIRHHTSMLSLQKFYVVANVETWGKKTGETLFAIQPKYDGVALSLRYEKGKLVHAATRGDGEEGDDVTRRALLCPDIPKRIKERRSVEIRGELIMQSTVFEDMFEGEFANARNAVAGNLMRRSGRTDVIKACSFFAYDLLVKKMFDFDTRMKALGDLKFMPTHTAFVVSTAIGEKLNTFSESFREFDYAMDGLVIKVCSYKIQEAVGYTAHHPRWACALKFRGETARTTILDVTWQVSRNGTLTPVAELDPVDLDGVTISRATLHHLGRFKMFAPRKGDIVMLARRGGVIPHIEAIETGKGKKIKVPKVCPSCEGSLRVEKDFLKCCEPECDSALIRKLRHWANTTGMDCWGPEVIQALYDAGDLTHPDDFYELGHTDIERLDGFGMDSSTALIEEMEKTREMPLDTFITALGIPLIGKTIAKRIAKAIPDIESFGFVDMDVAGVGQSRINALRDWIIDQGDLLERLLDVVDVIPIVRPDIEGPLAGKNFVFTGRLSDMERSEAQHLVCKYGGDVAGGVTKTTNYLVVGDLAKDGQLTKRNKAEKYGVTIISETEFASMLAEAMTENE</sequence>
<dbReference type="NCBIfam" id="NF005932">
    <property type="entry name" value="PRK07956.1"/>
    <property type="match status" value="1"/>
</dbReference>
<dbReference type="GO" id="GO:0006281">
    <property type="term" value="P:DNA repair"/>
    <property type="evidence" value="ECO:0007669"/>
    <property type="project" value="InterPro"/>
</dbReference>
<dbReference type="SMART" id="SM00292">
    <property type="entry name" value="BRCT"/>
    <property type="match status" value="1"/>
</dbReference>
<dbReference type="EMBL" id="LAZR01002796">
    <property type="protein sequence ID" value="KKN25514.1"/>
    <property type="molecule type" value="Genomic_DNA"/>
</dbReference>
<dbReference type="GO" id="GO:0046872">
    <property type="term" value="F:metal ion binding"/>
    <property type="evidence" value="ECO:0007669"/>
    <property type="project" value="UniProtKB-KW"/>
</dbReference>
<accession>A0A0F9P603</accession>
<dbReference type="Gene3D" id="1.10.150.20">
    <property type="entry name" value="5' to 3' exonuclease, C-terminal subdomain"/>
    <property type="match status" value="2"/>
</dbReference>
<dbReference type="SUPFAM" id="SSF50249">
    <property type="entry name" value="Nucleic acid-binding proteins"/>
    <property type="match status" value="1"/>
</dbReference>
<dbReference type="NCBIfam" id="TIGR00575">
    <property type="entry name" value="dnlj"/>
    <property type="match status" value="1"/>
</dbReference>
<evidence type="ECO:0000256" key="1">
    <source>
        <dbReference type="ARBA" id="ARBA00012722"/>
    </source>
</evidence>
<dbReference type="SUPFAM" id="SSF56091">
    <property type="entry name" value="DNA ligase/mRNA capping enzyme, catalytic domain"/>
    <property type="match status" value="1"/>
</dbReference>
<keyword evidence="3" id="KW-0235">DNA replication</keyword>
<dbReference type="SUPFAM" id="SSF47781">
    <property type="entry name" value="RuvA domain 2-like"/>
    <property type="match status" value="1"/>
</dbReference>
<gene>
    <name evidence="9" type="ORF">LCGC14_0884020</name>
</gene>
<dbReference type="Gene3D" id="3.30.470.30">
    <property type="entry name" value="DNA ligase/mRNA capping enzyme"/>
    <property type="match status" value="1"/>
</dbReference>
<evidence type="ECO:0000256" key="3">
    <source>
        <dbReference type="ARBA" id="ARBA00022705"/>
    </source>
</evidence>
<dbReference type="AlphaFoldDB" id="A0A0F9P603"/>
<comment type="caution">
    <text evidence="9">The sequence shown here is derived from an EMBL/GenBank/DDBJ whole genome shotgun (WGS) entry which is preliminary data.</text>
</comment>
<dbReference type="InterPro" id="IPR001679">
    <property type="entry name" value="DNA_ligase"/>
</dbReference>
<dbReference type="Pfam" id="PF01653">
    <property type="entry name" value="DNA_ligase_aden"/>
    <property type="match status" value="1"/>
</dbReference>
<keyword evidence="4" id="KW-0479">Metal-binding</keyword>
<dbReference type="PROSITE" id="PS50172">
    <property type="entry name" value="BRCT"/>
    <property type="match status" value="1"/>
</dbReference>
<dbReference type="Gene3D" id="3.40.50.10190">
    <property type="entry name" value="BRCT domain"/>
    <property type="match status" value="1"/>
</dbReference>
<dbReference type="SMART" id="SM00532">
    <property type="entry name" value="LIGANc"/>
    <property type="match status" value="1"/>
</dbReference>
<evidence type="ECO:0000256" key="7">
    <source>
        <dbReference type="ARBA" id="ARBA00034005"/>
    </source>
</evidence>
<protein>
    <recommendedName>
        <fullName evidence="1">DNA ligase (NAD(+))</fullName>
        <ecNumber evidence="1">6.5.1.2</ecNumber>
    </recommendedName>
</protein>
<dbReference type="InterPro" id="IPR012340">
    <property type="entry name" value="NA-bd_OB-fold"/>
</dbReference>
<dbReference type="SUPFAM" id="SSF52113">
    <property type="entry name" value="BRCT domain"/>
    <property type="match status" value="1"/>
</dbReference>
<feature type="domain" description="BRCT" evidence="8">
    <location>
        <begin position="536"/>
        <end position="624"/>
    </location>
</feature>
<dbReference type="GO" id="GO:0006260">
    <property type="term" value="P:DNA replication"/>
    <property type="evidence" value="ECO:0007669"/>
    <property type="project" value="UniProtKB-KW"/>
</dbReference>
<evidence type="ECO:0000256" key="6">
    <source>
        <dbReference type="ARBA" id="ARBA00023027"/>
    </source>
</evidence>
<keyword evidence="2" id="KW-0436">Ligase</keyword>
<proteinExistence type="inferred from homology"/>
<name>A0A0F9P603_9ZZZZ</name>
<dbReference type="InterPro" id="IPR001357">
    <property type="entry name" value="BRCT_dom"/>
</dbReference>
<dbReference type="InterPro" id="IPR036420">
    <property type="entry name" value="BRCT_dom_sf"/>
</dbReference>
<dbReference type="InterPro" id="IPR010994">
    <property type="entry name" value="RuvA_2-like"/>
</dbReference>
<evidence type="ECO:0000313" key="9">
    <source>
        <dbReference type="EMBL" id="KKN25514.1"/>
    </source>
</evidence>
<dbReference type="Pfam" id="PF00533">
    <property type="entry name" value="BRCT"/>
    <property type="match status" value="1"/>
</dbReference>
<dbReference type="InterPro" id="IPR013839">
    <property type="entry name" value="DNAligase_adenylation"/>
</dbReference>
<dbReference type="InterPro" id="IPR004150">
    <property type="entry name" value="NAD_DNA_ligase_OB"/>
</dbReference>